<dbReference type="AlphaFoldDB" id="A0A9W9EJL1"/>
<accession>A0A9W9EJL1</accession>
<dbReference type="Pfam" id="PF00176">
    <property type="entry name" value="SNF2-rel_dom"/>
    <property type="match status" value="1"/>
</dbReference>
<feature type="domain" description="RING-type" evidence="8">
    <location>
        <begin position="802"/>
        <end position="851"/>
    </location>
</feature>
<dbReference type="CDD" id="cd18793">
    <property type="entry name" value="SF2_C_SNF"/>
    <property type="match status" value="1"/>
</dbReference>
<gene>
    <name evidence="11" type="ORF">N7532_012016</name>
</gene>
<dbReference type="PROSITE" id="PS51192">
    <property type="entry name" value="HELICASE_ATP_BIND_1"/>
    <property type="match status" value="1"/>
</dbReference>
<dbReference type="InterPro" id="IPR000330">
    <property type="entry name" value="SNF2_N"/>
</dbReference>
<dbReference type="InterPro" id="IPR038718">
    <property type="entry name" value="SNF2-like_sf"/>
</dbReference>
<dbReference type="Gene3D" id="3.40.50.300">
    <property type="entry name" value="P-loop containing nucleotide triphosphate hydrolases"/>
    <property type="match status" value="1"/>
</dbReference>
<keyword evidence="3" id="KW-0378">Hydrolase</keyword>
<evidence type="ECO:0000259" key="10">
    <source>
        <dbReference type="PROSITE" id="PS51194"/>
    </source>
</evidence>
<feature type="region of interest" description="Disordered" evidence="7">
    <location>
        <begin position="876"/>
        <end position="910"/>
    </location>
</feature>
<evidence type="ECO:0000256" key="1">
    <source>
        <dbReference type="ARBA" id="ARBA00007025"/>
    </source>
</evidence>
<feature type="compositionally biased region" description="Polar residues" evidence="7">
    <location>
        <begin position="262"/>
        <end position="272"/>
    </location>
</feature>
<reference evidence="11" key="2">
    <citation type="journal article" date="2023" name="IMA Fungus">
        <title>Comparative genomic study of the Penicillium genus elucidates a diverse pangenome and 15 lateral gene transfer events.</title>
        <authorList>
            <person name="Petersen C."/>
            <person name="Sorensen T."/>
            <person name="Nielsen M.R."/>
            <person name="Sondergaard T.E."/>
            <person name="Sorensen J.L."/>
            <person name="Fitzpatrick D.A."/>
            <person name="Frisvad J.C."/>
            <person name="Nielsen K.L."/>
        </authorList>
    </citation>
    <scope>NUCLEOTIDE SEQUENCE</scope>
    <source>
        <strain evidence="11">IBT 30761</strain>
    </source>
</reference>
<dbReference type="CDD" id="cd18008">
    <property type="entry name" value="DEXDc_SHPRH-like"/>
    <property type="match status" value="1"/>
</dbReference>
<dbReference type="RefSeq" id="XP_056469495.1">
    <property type="nucleotide sequence ID" value="XM_056624507.1"/>
</dbReference>
<dbReference type="PANTHER" id="PTHR45626">
    <property type="entry name" value="TRANSCRIPTION TERMINATION FACTOR 2-RELATED"/>
    <property type="match status" value="1"/>
</dbReference>
<feature type="compositionally biased region" description="Polar residues" evidence="7">
    <location>
        <begin position="158"/>
        <end position="171"/>
    </location>
</feature>
<dbReference type="InterPro" id="IPR049730">
    <property type="entry name" value="SNF2/RAD54-like_C"/>
</dbReference>
<keyword evidence="12" id="KW-1185">Reference proteome</keyword>
<evidence type="ECO:0000313" key="11">
    <source>
        <dbReference type="EMBL" id="KAJ5082973.1"/>
    </source>
</evidence>
<evidence type="ECO:0000259" key="9">
    <source>
        <dbReference type="PROSITE" id="PS51192"/>
    </source>
</evidence>
<dbReference type="GO" id="GO:0004386">
    <property type="term" value="F:helicase activity"/>
    <property type="evidence" value="ECO:0007669"/>
    <property type="project" value="UniProtKB-KW"/>
</dbReference>
<dbReference type="Proteomes" id="UP001149074">
    <property type="component" value="Unassembled WGS sequence"/>
</dbReference>
<dbReference type="GO" id="GO:0005634">
    <property type="term" value="C:nucleus"/>
    <property type="evidence" value="ECO:0007669"/>
    <property type="project" value="TreeGrafter"/>
</dbReference>
<dbReference type="PROSITE" id="PS51194">
    <property type="entry name" value="HELICASE_CTER"/>
    <property type="match status" value="1"/>
</dbReference>
<dbReference type="GO" id="GO:0005524">
    <property type="term" value="F:ATP binding"/>
    <property type="evidence" value="ECO:0007669"/>
    <property type="project" value="UniProtKB-KW"/>
</dbReference>
<proteinExistence type="inferred from homology"/>
<keyword evidence="5" id="KW-0067">ATP-binding</keyword>
<protein>
    <recommendedName>
        <fullName evidence="13">SWI/SNF family DNA-dependent ATPase Ris1</fullName>
    </recommendedName>
</protein>
<feature type="region of interest" description="Disordered" evidence="7">
    <location>
        <begin position="91"/>
        <end position="179"/>
    </location>
</feature>
<evidence type="ECO:0000256" key="6">
    <source>
        <dbReference type="PROSITE-ProRule" id="PRU00175"/>
    </source>
</evidence>
<feature type="compositionally biased region" description="Polar residues" evidence="7">
    <location>
        <begin position="105"/>
        <end position="120"/>
    </location>
</feature>
<keyword evidence="6" id="KW-0862">Zinc</keyword>
<dbReference type="InterPro" id="IPR050628">
    <property type="entry name" value="SNF2_RAD54_helicase_TF"/>
</dbReference>
<dbReference type="GO" id="GO:0008270">
    <property type="term" value="F:zinc ion binding"/>
    <property type="evidence" value="ECO:0007669"/>
    <property type="project" value="UniProtKB-KW"/>
</dbReference>
<dbReference type="InterPro" id="IPR027417">
    <property type="entry name" value="P-loop_NTPase"/>
</dbReference>
<sequence>MDSSMASSKDAEVNALIEDLETRKFFYDEDMAHQIDPEQLAKDAEAIKHLEEKVKQLLGDDSPAAELGSHIPPVTPLRHPQAAMSSRTVPTVLSEAGTPTHPDASASNGYRVSSHVSSAESLFPSHAPSPLPNQAGRISGQLSTLPVGSRKRPRDDSVTSPAPQKRQNMIEQSKARMDELSNQLDTKLVEIKRLYEAKKANTEDLQLRATADGKTLDEVLRELDIEQQEDEDHLIREINLERDGAMARKLQAEDFLEDDQPTDSTHPPTATTLPFRDQISLGRPDPYYARGFQPASSISMGYDNPFAPGPSSGALPGRQYVLDRSPFSSLRLDDDIQEVTGDYFHSRFGGRSQGMSAHPLLPPMPQFPFHFGRGPIDVAMTSLDETKIDMEDDEIDGYDEREFPKDIRNLIHGIKDIRDATNAATDETPDALKVTLMKHQKIGLRWMKAKEESNQRGGILADDMGLGKTIQAIALMTARPPTESDRHPCLIVAPKALMEQWRLEILRHVKPGKQKLSVLIFHDKTRRTPWRDLCKKDIIITTYGTLTANHKYLVKAEEMEKEGKDPEIAKMYRDQALLFTPRSKFHRIIIDEAQNIKNPLAKSNKACCAIDATHRWCLTGTPMMNKLDDLQALLRFLRIRPYNMKDRFKRDFPVRPGGMVEEKTMKQLRVLVKSVCLRRTKTSQIDGQPILQLPPKVIEKVHVVFSEKEKAVYSELDAKTQRQITRYLDAGTLGKNYGHVLVLLLRLRQACCHPHLLEGFNDENLATVAGVDLVANAKLLDRAAITRMTANLKAGDGELEACEICMDSAGNSVIYIPCAHYACSECYARISDPAVLARESTTGFVKCQSCRGQVDPNKVTDLNSFKKAHYPGSQAEYEASKQDMHSDSDSDSSNESDNPDSPESKEARKKSLAELRKAGLRNSKAKRRYLDRLENEWIPSSKIEKTLEILQANEDRGKQEKTIVFSQFTSLLDLMEVPLRRRGWQFVRFDGTMNVDDRNASVAAFTDDPEIKVMLVSLKAGNSGLNLVAASHVIIFDPFWNPYVEDQAIDRAHRIGQTRDVFVHRLLVEETVEDRIIELQDQKRELISGALDEGGSMNVSRLSAEDLAFLFGIQHA</sequence>
<dbReference type="Gene3D" id="3.40.50.10810">
    <property type="entry name" value="Tandem AAA-ATPase domain"/>
    <property type="match status" value="1"/>
</dbReference>
<evidence type="ECO:0000256" key="7">
    <source>
        <dbReference type="SAM" id="MobiDB-lite"/>
    </source>
</evidence>
<dbReference type="InterPro" id="IPR001841">
    <property type="entry name" value="Znf_RING"/>
</dbReference>
<keyword evidence="6" id="KW-0479">Metal-binding</keyword>
<evidence type="ECO:0000313" key="12">
    <source>
        <dbReference type="Proteomes" id="UP001149074"/>
    </source>
</evidence>
<dbReference type="GO" id="GO:0000724">
    <property type="term" value="P:double-strand break repair via homologous recombination"/>
    <property type="evidence" value="ECO:0007669"/>
    <property type="project" value="TreeGrafter"/>
</dbReference>
<evidence type="ECO:0000256" key="4">
    <source>
        <dbReference type="ARBA" id="ARBA00022806"/>
    </source>
</evidence>
<dbReference type="Pfam" id="PF00271">
    <property type="entry name" value="Helicase_C"/>
    <property type="match status" value="1"/>
</dbReference>
<reference evidence="11" key="1">
    <citation type="submission" date="2022-11" db="EMBL/GenBank/DDBJ databases">
        <authorList>
            <person name="Petersen C."/>
        </authorList>
    </citation>
    <scope>NUCLEOTIDE SEQUENCE</scope>
    <source>
        <strain evidence="11">IBT 30761</strain>
    </source>
</reference>
<dbReference type="SMART" id="SM00490">
    <property type="entry name" value="HELICc"/>
    <property type="match status" value="1"/>
</dbReference>
<dbReference type="OrthoDB" id="423559at2759"/>
<evidence type="ECO:0000256" key="3">
    <source>
        <dbReference type="ARBA" id="ARBA00022801"/>
    </source>
</evidence>
<dbReference type="GO" id="GO:0008094">
    <property type="term" value="F:ATP-dependent activity, acting on DNA"/>
    <property type="evidence" value="ECO:0007669"/>
    <property type="project" value="TreeGrafter"/>
</dbReference>
<feature type="compositionally biased region" description="Acidic residues" evidence="7">
    <location>
        <begin position="889"/>
        <end position="900"/>
    </location>
</feature>
<dbReference type="PANTHER" id="PTHR45626:SF16">
    <property type="entry name" value="ATP-DEPENDENT HELICASE ULS1"/>
    <property type="match status" value="1"/>
</dbReference>
<feature type="compositionally biased region" description="Basic and acidic residues" evidence="7">
    <location>
        <begin position="878"/>
        <end position="888"/>
    </location>
</feature>
<evidence type="ECO:0000256" key="2">
    <source>
        <dbReference type="ARBA" id="ARBA00022741"/>
    </source>
</evidence>
<dbReference type="SMART" id="SM00487">
    <property type="entry name" value="DEXDc"/>
    <property type="match status" value="1"/>
</dbReference>
<dbReference type="PROSITE" id="PS50089">
    <property type="entry name" value="ZF_RING_2"/>
    <property type="match status" value="1"/>
</dbReference>
<keyword evidence="6" id="KW-0863">Zinc-finger</keyword>
<dbReference type="GO" id="GO:0005737">
    <property type="term" value="C:cytoplasm"/>
    <property type="evidence" value="ECO:0007669"/>
    <property type="project" value="TreeGrafter"/>
</dbReference>
<keyword evidence="4" id="KW-0347">Helicase</keyword>
<comment type="similarity">
    <text evidence="1">Belongs to the SNF2/RAD54 helicase family.</text>
</comment>
<dbReference type="GeneID" id="81363486"/>
<name>A0A9W9EJL1_9EURO</name>
<evidence type="ECO:0000256" key="5">
    <source>
        <dbReference type="ARBA" id="ARBA00022840"/>
    </source>
</evidence>
<dbReference type="InterPro" id="IPR001650">
    <property type="entry name" value="Helicase_C-like"/>
</dbReference>
<feature type="region of interest" description="Disordered" evidence="7">
    <location>
        <begin position="255"/>
        <end position="281"/>
    </location>
</feature>
<feature type="domain" description="Helicase ATP-binding" evidence="9">
    <location>
        <begin position="449"/>
        <end position="640"/>
    </location>
</feature>
<dbReference type="SUPFAM" id="SSF57850">
    <property type="entry name" value="RING/U-box"/>
    <property type="match status" value="1"/>
</dbReference>
<comment type="caution">
    <text evidence="11">The sequence shown here is derived from an EMBL/GenBank/DDBJ whole genome shotgun (WGS) entry which is preliminary data.</text>
</comment>
<dbReference type="GO" id="GO:0016787">
    <property type="term" value="F:hydrolase activity"/>
    <property type="evidence" value="ECO:0007669"/>
    <property type="project" value="UniProtKB-KW"/>
</dbReference>
<organism evidence="11 12">
    <name type="scientific">Penicillium argentinense</name>
    <dbReference type="NCBI Taxonomy" id="1131581"/>
    <lineage>
        <taxon>Eukaryota</taxon>
        <taxon>Fungi</taxon>
        <taxon>Dikarya</taxon>
        <taxon>Ascomycota</taxon>
        <taxon>Pezizomycotina</taxon>
        <taxon>Eurotiomycetes</taxon>
        <taxon>Eurotiomycetidae</taxon>
        <taxon>Eurotiales</taxon>
        <taxon>Aspergillaceae</taxon>
        <taxon>Penicillium</taxon>
    </lineage>
</organism>
<evidence type="ECO:0000259" key="8">
    <source>
        <dbReference type="PROSITE" id="PS50089"/>
    </source>
</evidence>
<dbReference type="Gene3D" id="3.30.40.10">
    <property type="entry name" value="Zinc/RING finger domain, C3HC4 (zinc finger)"/>
    <property type="match status" value="1"/>
</dbReference>
<feature type="domain" description="Helicase C-terminal" evidence="10">
    <location>
        <begin position="942"/>
        <end position="1103"/>
    </location>
</feature>
<dbReference type="InterPro" id="IPR013083">
    <property type="entry name" value="Znf_RING/FYVE/PHD"/>
</dbReference>
<evidence type="ECO:0008006" key="13">
    <source>
        <dbReference type="Google" id="ProtNLM"/>
    </source>
</evidence>
<dbReference type="SMART" id="SM00184">
    <property type="entry name" value="RING"/>
    <property type="match status" value="1"/>
</dbReference>
<dbReference type="EMBL" id="JAPQKI010000011">
    <property type="protein sequence ID" value="KAJ5082973.1"/>
    <property type="molecule type" value="Genomic_DNA"/>
</dbReference>
<keyword evidence="2" id="KW-0547">Nucleotide-binding</keyword>
<dbReference type="SUPFAM" id="SSF52540">
    <property type="entry name" value="P-loop containing nucleoside triphosphate hydrolases"/>
    <property type="match status" value="2"/>
</dbReference>
<dbReference type="InterPro" id="IPR014001">
    <property type="entry name" value="Helicase_ATP-bd"/>
</dbReference>